<dbReference type="RefSeq" id="WP_193498447.1">
    <property type="nucleotide sequence ID" value="NZ_CP063169.1"/>
</dbReference>
<keyword evidence="1" id="KW-0812">Transmembrane</keyword>
<reference evidence="2 3" key="1">
    <citation type="submission" date="2020-10" db="EMBL/GenBank/DDBJ databases">
        <title>Haloactinobacterium sp. RN3S43, a bacterium isolated from saline soil.</title>
        <authorList>
            <person name="Sun J.-Q."/>
        </authorList>
    </citation>
    <scope>NUCLEOTIDE SEQUENCE [LARGE SCALE GENOMIC DNA]</scope>
    <source>
        <strain evidence="2 3">RN3S43</strain>
    </source>
</reference>
<organism evidence="2 3">
    <name type="scientific">Ruania alkalisoli</name>
    <dbReference type="NCBI Taxonomy" id="2779775"/>
    <lineage>
        <taxon>Bacteria</taxon>
        <taxon>Bacillati</taxon>
        <taxon>Actinomycetota</taxon>
        <taxon>Actinomycetes</taxon>
        <taxon>Micrococcales</taxon>
        <taxon>Ruaniaceae</taxon>
        <taxon>Ruania</taxon>
    </lineage>
</organism>
<gene>
    <name evidence="2" type="ORF">IM660_05875</name>
</gene>
<keyword evidence="1" id="KW-1133">Transmembrane helix</keyword>
<protein>
    <submittedName>
        <fullName evidence="2">Uncharacterized protein</fullName>
    </submittedName>
</protein>
<feature type="transmembrane region" description="Helical" evidence="1">
    <location>
        <begin position="23"/>
        <end position="40"/>
    </location>
</feature>
<dbReference type="AlphaFoldDB" id="A0A7M1SYT1"/>
<dbReference type="KEGG" id="halt:IM660_05875"/>
<evidence type="ECO:0000256" key="1">
    <source>
        <dbReference type="SAM" id="Phobius"/>
    </source>
</evidence>
<sequence>MSQALGTTGTRSASTVSRYRRRGWWLVAAAGLTAASWGIGVDLPRALLLSACVAAVALLTGWLPFAARSPWPVLPYGRRDGARRDVSSLTWMLASRGRLSSTGADRLHRTLTDVLELTEHQRRRTAEQIFGPEIAQWLDAPEQVPPPTRAAAENAIVAAEALLHPTPKETR</sequence>
<evidence type="ECO:0000313" key="2">
    <source>
        <dbReference type="EMBL" id="QOR71793.1"/>
    </source>
</evidence>
<dbReference type="EMBL" id="CP063169">
    <property type="protein sequence ID" value="QOR71793.1"/>
    <property type="molecule type" value="Genomic_DNA"/>
</dbReference>
<accession>A0A7M1SYT1</accession>
<feature type="transmembrane region" description="Helical" evidence="1">
    <location>
        <begin position="46"/>
        <end position="65"/>
    </location>
</feature>
<name>A0A7M1SYT1_9MICO</name>
<evidence type="ECO:0000313" key="3">
    <source>
        <dbReference type="Proteomes" id="UP000593758"/>
    </source>
</evidence>
<proteinExistence type="predicted"/>
<dbReference type="Proteomes" id="UP000593758">
    <property type="component" value="Chromosome"/>
</dbReference>
<keyword evidence="3" id="KW-1185">Reference proteome</keyword>
<keyword evidence="1" id="KW-0472">Membrane</keyword>